<dbReference type="InterPro" id="IPR000182">
    <property type="entry name" value="GNAT_dom"/>
</dbReference>
<proteinExistence type="predicted"/>
<reference evidence="3" key="2">
    <citation type="submission" date="2021-04" db="EMBL/GenBank/DDBJ databases">
        <authorList>
            <person name="Gilroy R."/>
        </authorList>
    </citation>
    <scope>NUCLEOTIDE SEQUENCE</scope>
    <source>
        <strain evidence="3">ChiGjej4B4-7305</strain>
    </source>
</reference>
<feature type="region of interest" description="Disordered" evidence="1">
    <location>
        <begin position="182"/>
        <end position="201"/>
    </location>
</feature>
<dbReference type="PANTHER" id="PTHR42791">
    <property type="entry name" value="GNAT FAMILY ACETYLTRANSFERASE"/>
    <property type="match status" value="1"/>
</dbReference>
<dbReference type="SUPFAM" id="SSF55729">
    <property type="entry name" value="Acyl-CoA N-acyltransferases (Nat)"/>
    <property type="match status" value="1"/>
</dbReference>
<dbReference type="AlphaFoldDB" id="A0A9D2EI69"/>
<dbReference type="Gene3D" id="3.40.630.30">
    <property type="match status" value="1"/>
</dbReference>
<dbReference type="CDD" id="cd04301">
    <property type="entry name" value="NAT_SF"/>
    <property type="match status" value="1"/>
</dbReference>
<gene>
    <name evidence="3" type="ORF">H9815_18650</name>
</gene>
<dbReference type="Pfam" id="PF00583">
    <property type="entry name" value="Acetyltransf_1"/>
    <property type="match status" value="1"/>
</dbReference>
<dbReference type="PANTHER" id="PTHR42791:SF1">
    <property type="entry name" value="N-ACETYLTRANSFERASE DOMAIN-CONTAINING PROTEIN"/>
    <property type="match status" value="1"/>
</dbReference>
<dbReference type="EMBL" id="DXBY01000322">
    <property type="protein sequence ID" value="HIZ37801.1"/>
    <property type="molecule type" value="Genomic_DNA"/>
</dbReference>
<evidence type="ECO:0000256" key="1">
    <source>
        <dbReference type="SAM" id="MobiDB-lite"/>
    </source>
</evidence>
<dbReference type="InterPro" id="IPR052523">
    <property type="entry name" value="Trichothecene_AcTrans"/>
</dbReference>
<organism evidence="3 4">
    <name type="scientific">Candidatus Ruania gallistercoris</name>
    <dbReference type="NCBI Taxonomy" id="2838746"/>
    <lineage>
        <taxon>Bacteria</taxon>
        <taxon>Bacillati</taxon>
        <taxon>Actinomycetota</taxon>
        <taxon>Actinomycetes</taxon>
        <taxon>Micrococcales</taxon>
        <taxon>Ruaniaceae</taxon>
        <taxon>Ruania</taxon>
    </lineage>
</organism>
<accession>A0A9D2EI69</accession>
<reference evidence="3" key="1">
    <citation type="journal article" date="2021" name="PeerJ">
        <title>Extensive microbial diversity within the chicken gut microbiome revealed by metagenomics and culture.</title>
        <authorList>
            <person name="Gilroy R."/>
            <person name="Ravi A."/>
            <person name="Getino M."/>
            <person name="Pursley I."/>
            <person name="Horton D.L."/>
            <person name="Alikhan N.F."/>
            <person name="Baker D."/>
            <person name="Gharbi K."/>
            <person name="Hall N."/>
            <person name="Watson M."/>
            <person name="Adriaenssens E.M."/>
            <person name="Foster-Nyarko E."/>
            <person name="Jarju S."/>
            <person name="Secka A."/>
            <person name="Antonio M."/>
            <person name="Oren A."/>
            <person name="Chaudhuri R.R."/>
            <person name="La Ragione R."/>
            <person name="Hildebrand F."/>
            <person name="Pallen M.J."/>
        </authorList>
    </citation>
    <scope>NUCLEOTIDE SEQUENCE</scope>
    <source>
        <strain evidence="3">ChiGjej4B4-7305</strain>
    </source>
</reference>
<feature type="compositionally biased region" description="Low complexity" evidence="1">
    <location>
        <begin position="87"/>
        <end position="98"/>
    </location>
</feature>
<dbReference type="InterPro" id="IPR016181">
    <property type="entry name" value="Acyl_CoA_acyltransferase"/>
</dbReference>
<evidence type="ECO:0000259" key="2">
    <source>
        <dbReference type="PROSITE" id="PS51186"/>
    </source>
</evidence>
<evidence type="ECO:0000313" key="4">
    <source>
        <dbReference type="Proteomes" id="UP000824037"/>
    </source>
</evidence>
<sequence>MTASGIAARTATHAELEVVTGLCLEAFADEAVAAWIIPDPAERQRNLREMFSASLETVIEAGAMILAIDPGGTPIATSIWLPRDAASEPTEPEPSVVEDGSQARRMRAVETATQARRPQGSYLHLSSMATLPDHRGRGAGSAMLHAGLERSRTLDLPVYLEASTSDNRRLYARSGFHDLGEPIHLPEGGPSLQPMWAETAR</sequence>
<name>A0A9D2EI69_9MICO</name>
<comment type="caution">
    <text evidence="3">The sequence shown here is derived from an EMBL/GenBank/DDBJ whole genome shotgun (WGS) entry which is preliminary data.</text>
</comment>
<feature type="region of interest" description="Disordered" evidence="1">
    <location>
        <begin position="85"/>
        <end position="104"/>
    </location>
</feature>
<dbReference type="Proteomes" id="UP000824037">
    <property type="component" value="Unassembled WGS sequence"/>
</dbReference>
<protein>
    <submittedName>
        <fullName evidence="3">GNAT family N-acetyltransferase</fullName>
    </submittedName>
</protein>
<dbReference type="GO" id="GO:0016747">
    <property type="term" value="F:acyltransferase activity, transferring groups other than amino-acyl groups"/>
    <property type="evidence" value="ECO:0007669"/>
    <property type="project" value="InterPro"/>
</dbReference>
<feature type="domain" description="N-acetyltransferase" evidence="2">
    <location>
        <begin position="6"/>
        <end position="200"/>
    </location>
</feature>
<dbReference type="PROSITE" id="PS51186">
    <property type="entry name" value="GNAT"/>
    <property type="match status" value="1"/>
</dbReference>
<evidence type="ECO:0000313" key="3">
    <source>
        <dbReference type="EMBL" id="HIZ37801.1"/>
    </source>
</evidence>